<reference evidence="16" key="1">
    <citation type="submission" date="2017-09" db="EMBL/GenBank/DDBJ databases">
        <title>Depth-based differentiation of microbial function through sediment-hosted aquifers and enrichment of novel symbionts in the deep terrestrial subsurface.</title>
        <authorList>
            <person name="Probst A.J."/>
            <person name="Ladd B."/>
            <person name="Jarett J.K."/>
            <person name="Geller-Mcgrath D.E."/>
            <person name="Sieber C.M.K."/>
            <person name="Emerson J.B."/>
            <person name="Anantharaman K."/>
            <person name="Thomas B.C."/>
            <person name="Malmstrom R."/>
            <person name="Stieglmeier M."/>
            <person name="Klingl A."/>
            <person name="Woyke T."/>
            <person name="Ryan C.M."/>
            <person name="Banfield J.F."/>
        </authorList>
    </citation>
    <scope>NUCLEOTIDE SEQUENCE [LARGE SCALE GENOMIC DNA]</scope>
</reference>
<keyword evidence="11" id="KW-0482">Metalloprotease</keyword>
<comment type="subcellular location">
    <subcellularLocation>
        <location evidence="2">Cell membrane</location>
        <topology evidence="2">Multi-pass membrane protein</topology>
    </subcellularLocation>
</comment>
<evidence type="ECO:0000256" key="5">
    <source>
        <dbReference type="ARBA" id="ARBA00022670"/>
    </source>
</evidence>
<organism evidence="15 16">
    <name type="scientific">Candidatus Harrisonbacteria bacterium CG10_big_fil_rev_8_21_14_0_10_42_17</name>
    <dbReference type="NCBI Taxonomy" id="1974584"/>
    <lineage>
        <taxon>Bacteria</taxon>
        <taxon>Candidatus Harrisoniibacteriota</taxon>
    </lineage>
</organism>
<dbReference type="GO" id="GO:0046872">
    <property type="term" value="F:metal ion binding"/>
    <property type="evidence" value="ECO:0007669"/>
    <property type="project" value="UniProtKB-KW"/>
</dbReference>
<keyword evidence="12 13" id="KW-0472">Membrane</keyword>
<evidence type="ECO:0000256" key="4">
    <source>
        <dbReference type="ARBA" id="ARBA00022475"/>
    </source>
</evidence>
<dbReference type="CDD" id="cd06158">
    <property type="entry name" value="S2P-M50_like_1"/>
    <property type="match status" value="1"/>
</dbReference>
<dbReference type="GO" id="GO:0008237">
    <property type="term" value="F:metallopeptidase activity"/>
    <property type="evidence" value="ECO:0007669"/>
    <property type="project" value="UniProtKB-KW"/>
</dbReference>
<dbReference type="PANTHER" id="PTHR35864">
    <property type="entry name" value="ZINC METALLOPROTEASE MJ0611-RELATED"/>
    <property type="match status" value="1"/>
</dbReference>
<comment type="cofactor">
    <cofactor evidence="1">
        <name>Zn(2+)</name>
        <dbReference type="ChEBI" id="CHEBI:29105"/>
    </cofactor>
</comment>
<dbReference type="GO" id="GO:0006508">
    <property type="term" value="P:proteolysis"/>
    <property type="evidence" value="ECO:0007669"/>
    <property type="project" value="UniProtKB-KW"/>
</dbReference>
<dbReference type="InterPro" id="IPR044537">
    <property type="entry name" value="Rip2-like"/>
</dbReference>
<proteinExistence type="inferred from homology"/>
<keyword evidence="7" id="KW-0479">Metal-binding</keyword>
<feature type="transmembrane region" description="Helical" evidence="13">
    <location>
        <begin position="96"/>
        <end position="119"/>
    </location>
</feature>
<feature type="transmembrane region" description="Helical" evidence="13">
    <location>
        <begin position="180"/>
        <end position="201"/>
    </location>
</feature>
<keyword evidence="10 13" id="KW-1133">Transmembrane helix</keyword>
<protein>
    <submittedName>
        <fullName evidence="15">Site-2 protease family protein</fullName>
    </submittedName>
</protein>
<dbReference type="PANTHER" id="PTHR35864:SF1">
    <property type="entry name" value="ZINC METALLOPROTEASE YWHC-RELATED"/>
    <property type="match status" value="1"/>
</dbReference>
<sequence>MNELIFVIFQLAVLLFSVIVHEVAHGVVALRFGDPTAKYAGRLTLNPSKHLDPVGSFFLPLFMLFVTQGRGPILGWAKPVPYNPMHLKNPRRAAGLIALAGPLSNIALAVAFGVLLRILPLFPFSATTAALGLFFSVIISINVLLAIFNLLPLPPLDGSKVLFAVLPHRYRELEIFLTRYGFIVLLFIIFFGFTSFIGPVIDFVYRIIAGSAATF</sequence>
<dbReference type="Pfam" id="PF02163">
    <property type="entry name" value="Peptidase_M50"/>
    <property type="match status" value="1"/>
</dbReference>
<dbReference type="InterPro" id="IPR052348">
    <property type="entry name" value="Metallopeptidase_M50B"/>
</dbReference>
<evidence type="ECO:0000256" key="1">
    <source>
        <dbReference type="ARBA" id="ARBA00001947"/>
    </source>
</evidence>
<name>A0A2M6WHJ3_9BACT</name>
<dbReference type="InterPro" id="IPR008915">
    <property type="entry name" value="Peptidase_M50"/>
</dbReference>
<keyword evidence="6 13" id="KW-0812">Transmembrane</keyword>
<keyword evidence="9" id="KW-0862">Zinc</keyword>
<feature type="transmembrane region" description="Helical" evidence="13">
    <location>
        <begin position="131"/>
        <end position="151"/>
    </location>
</feature>
<evidence type="ECO:0000313" key="15">
    <source>
        <dbReference type="EMBL" id="PIT92269.1"/>
    </source>
</evidence>
<comment type="caution">
    <text evidence="15">The sequence shown here is derived from an EMBL/GenBank/DDBJ whole genome shotgun (WGS) entry which is preliminary data.</text>
</comment>
<dbReference type="GO" id="GO:0005886">
    <property type="term" value="C:plasma membrane"/>
    <property type="evidence" value="ECO:0007669"/>
    <property type="project" value="UniProtKB-SubCell"/>
</dbReference>
<evidence type="ECO:0000256" key="2">
    <source>
        <dbReference type="ARBA" id="ARBA00004651"/>
    </source>
</evidence>
<keyword evidence="4" id="KW-1003">Cell membrane</keyword>
<dbReference type="AlphaFoldDB" id="A0A2M6WHJ3"/>
<dbReference type="EMBL" id="PFBA01000027">
    <property type="protein sequence ID" value="PIT92269.1"/>
    <property type="molecule type" value="Genomic_DNA"/>
</dbReference>
<evidence type="ECO:0000256" key="13">
    <source>
        <dbReference type="SAM" id="Phobius"/>
    </source>
</evidence>
<feature type="domain" description="Peptidase M50" evidence="14">
    <location>
        <begin position="130"/>
        <end position="187"/>
    </location>
</feature>
<dbReference type="Proteomes" id="UP000228635">
    <property type="component" value="Unassembled WGS sequence"/>
</dbReference>
<evidence type="ECO:0000313" key="16">
    <source>
        <dbReference type="Proteomes" id="UP000228635"/>
    </source>
</evidence>
<evidence type="ECO:0000256" key="6">
    <source>
        <dbReference type="ARBA" id="ARBA00022692"/>
    </source>
</evidence>
<comment type="similarity">
    <text evidence="3">Belongs to the peptidase M50B family.</text>
</comment>
<evidence type="ECO:0000259" key="14">
    <source>
        <dbReference type="Pfam" id="PF02163"/>
    </source>
</evidence>
<keyword evidence="8" id="KW-0378">Hydrolase</keyword>
<evidence type="ECO:0000256" key="10">
    <source>
        <dbReference type="ARBA" id="ARBA00022989"/>
    </source>
</evidence>
<evidence type="ECO:0000256" key="9">
    <source>
        <dbReference type="ARBA" id="ARBA00022833"/>
    </source>
</evidence>
<evidence type="ECO:0000256" key="12">
    <source>
        <dbReference type="ARBA" id="ARBA00023136"/>
    </source>
</evidence>
<keyword evidence="5 15" id="KW-0645">Protease</keyword>
<evidence type="ECO:0000256" key="11">
    <source>
        <dbReference type="ARBA" id="ARBA00023049"/>
    </source>
</evidence>
<evidence type="ECO:0000256" key="7">
    <source>
        <dbReference type="ARBA" id="ARBA00022723"/>
    </source>
</evidence>
<accession>A0A2M6WHJ3</accession>
<gene>
    <name evidence="15" type="ORF">COU08_03080</name>
</gene>
<evidence type="ECO:0000256" key="8">
    <source>
        <dbReference type="ARBA" id="ARBA00022801"/>
    </source>
</evidence>
<feature type="transmembrane region" description="Helical" evidence="13">
    <location>
        <begin position="57"/>
        <end position="76"/>
    </location>
</feature>
<evidence type="ECO:0000256" key="3">
    <source>
        <dbReference type="ARBA" id="ARBA00007931"/>
    </source>
</evidence>